<sequence>MFLRATATRRFTEDLASKIHSKLTEFKVSPFGLLQLRVSDCSPKIVPLDSDKYPDGDRVVVSHCAGCRVEQHQVDFTPVKGYDAKILSMSCTNGEHAEYCGCSVQVPDKIALDISAIGDADVKLKDLQPSHCNISAEYSRVHLHKIKTQNANIFANNGSVEITGYLTGNLNIKTGVSGFVRADRLQGSTINIDTFEGPISCKAIYADKVQLSSRQGNISASNLQGNVKVWTTDGNVEIGNLEGDMDLSMGRGSLNASVSDTKRLKIYSLEGNVLLGLNDSIRASLKFDSPHHIVTENLDVELSSSKDESQGELSHKSHGKLNAAGSDAPQIEVTAKKGTIKLRGTSWLSSLNLTMKEPQSIA</sequence>
<dbReference type="Proteomes" id="UP000186922">
    <property type="component" value="Unassembled WGS sequence"/>
</dbReference>
<dbReference type="PANTHER" id="PTHR34094:SF1">
    <property type="entry name" value="PROTEIN FAM185A"/>
    <property type="match status" value="1"/>
</dbReference>
<reference evidence="3 4" key="1">
    <citation type="journal article" date="2016" name="Nat. Commun.">
        <title>Extremotolerant tardigrade genome and improved radiotolerance of human cultured cells by tardigrade-unique protein.</title>
        <authorList>
            <person name="Hashimoto T."/>
            <person name="Horikawa D.D."/>
            <person name="Saito Y."/>
            <person name="Kuwahara H."/>
            <person name="Kozuka-Hata H."/>
            <person name="Shin-I T."/>
            <person name="Minakuchi Y."/>
            <person name="Ohishi K."/>
            <person name="Motoyama A."/>
            <person name="Aizu T."/>
            <person name="Enomoto A."/>
            <person name="Kondo K."/>
            <person name="Tanaka S."/>
            <person name="Hara Y."/>
            <person name="Koshikawa S."/>
            <person name="Sagara H."/>
            <person name="Miura T."/>
            <person name="Yokobori S."/>
            <person name="Miyagawa K."/>
            <person name="Suzuki Y."/>
            <person name="Kubo T."/>
            <person name="Oyama M."/>
            <person name="Kohara Y."/>
            <person name="Fujiyama A."/>
            <person name="Arakawa K."/>
            <person name="Katayama T."/>
            <person name="Toyoda A."/>
            <person name="Kunieda T."/>
        </authorList>
    </citation>
    <scope>NUCLEOTIDE SEQUENCE [LARGE SCALE GENOMIC DNA]</scope>
    <source>
        <strain evidence="3 4">YOKOZUNA-1</strain>
    </source>
</reference>
<proteinExistence type="predicted"/>
<evidence type="ECO:0000313" key="4">
    <source>
        <dbReference type="Proteomes" id="UP000186922"/>
    </source>
</evidence>
<dbReference type="STRING" id="947166.A0A1D1UVY9"/>
<evidence type="ECO:0000313" key="3">
    <source>
        <dbReference type="EMBL" id="GAU90318.1"/>
    </source>
</evidence>
<dbReference type="Pfam" id="PF13349">
    <property type="entry name" value="DUF4097"/>
    <property type="match status" value="1"/>
</dbReference>
<protein>
    <recommendedName>
        <fullName evidence="2">DUF4097 domain-containing protein</fullName>
    </recommendedName>
</protein>
<keyword evidence="4" id="KW-1185">Reference proteome</keyword>
<name>A0A1D1UVY9_RAMVA</name>
<dbReference type="EMBL" id="BDGG01000001">
    <property type="protein sequence ID" value="GAU90318.1"/>
    <property type="molecule type" value="Genomic_DNA"/>
</dbReference>
<feature type="domain" description="DUF4097" evidence="2">
    <location>
        <begin position="170"/>
        <end position="342"/>
    </location>
</feature>
<evidence type="ECO:0000256" key="1">
    <source>
        <dbReference type="SAM" id="MobiDB-lite"/>
    </source>
</evidence>
<dbReference type="PANTHER" id="PTHR34094">
    <property type="match status" value="1"/>
</dbReference>
<dbReference type="AlphaFoldDB" id="A0A1D1UVY9"/>
<dbReference type="OrthoDB" id="5984441at2759"/>
<gene>
    <name evidence="3" type="primary">RvY_02751-1</name>
    <name evidence="3" type="synonym">RvY_02751.1</name>
    <name evidence="3" type="ORF">RvY_02751</name>
</gene>
<evidence type="ECO:0000259" key="2">
    <source>
        <dbReference type="Pfam" id="PF13349"/>
    </source>
</evidence>
<comment type="caution">
    <text evidence="3">The sequence shown here is derived from an EMBL/GenBank/DDBJ whole genome shotgun (WGS) entry which is preliminary data.</text>
</comment>
<organism evidence="3 4">
    <name type="scientific">Ramazzottius varieornatus</name>
    <name type="common">Water bear</name>
    <name type="synonym">Tardigrade</name>
    <dbReference type="NCBI Taxonomy" id="947166"/>
    <lineage>
        <taxon>Eukaryota</taxon>
        <taxon>Metazoa</taxon>
        <taxon>Ecdysozoa</taxon>
        <taxon>Tardigrada</taxon>
        <taxon>Eutardigrada</taxon>
        <taxon>Parachela</taxon>
        <taxon>Hypsibioidea</taxon>
        <taxon>Ramazzottiidae</taxon>
        <taxon>Ramazzottius</taxon>
    </lineage>
</organism>
<feature type="compositionally biased region" description="Basic and acidic residues" evidence="1">
    <location>
        <begin position="304"/>
        <end position="315"/>
    </location>
</feature>
<feature type="region of interest" description="Disordered" evidence="1">
    <location>
        <begin position="302"/>
        <end position="332"/>
    </location>
</feature>
<dbReference type="InterPro" id="IPR025164">
    <property type="entry name" value="Toastrack_DUF4097"/>
</dbReference>
<accession>A0A1D1UVY9</accession>